<proteinExistence type="predicted"/>
<sequence length="62" mass="7635">MKFSYADEYFFPVVMKNIELFDFVDNETEEELLRKKKDEDLFNELFRTVDDEFIDELLRSNI</sequence>
<organism evidence="1 2">
    <name type="scientific">Clostridium fungisolvens</name>
    <dbReference type="NCBI Taxonomy" id="1604897"/>
    <lineage>
        <taxon>Bacteria</taxon>
        <taxon>Bacillati</taxon>
        <taxon>Bacillota</taxon>
        <taxon>Clostridia</taxon>
        <taxon>Eubacteriales</taxon>
        <taxon>Clostridiaceae</taxon>
        <taxon>Clostridium</taxon>
    </lineage>
</organism>
<name>A0A6V8SAR7_9CLOT</name>
<evidence type="ECO:0000313" key="2">
    <source>
        <dbReference type="Proteomes" id="UP000580568"/>
    </source>
</evidence>
<dbReference type="Proteomes" id="UP000580568">
    <property type="component" value="Unassembled WGS sequence"/>
</dbReference>
<keyword evidence="2" id="KW-1185">Reference proteome</keyword>
<reference evidence="1 2" key="1">
    <citation type="submission" date="2020-07" db="EMBL/GenBank/DDBJ databases">
        <title>A new beta-1,3-glucan-decomposing anaerobic bacterium isolated from anoxic soil subjected to biological soil disinfestation.</title>
        <authorList>
            <person name="Ueki A."/>
            <person name="Tonouchi A."/>
        </authorList>
    </citation>
    <scope>NUCLEOTIDE SEQUENCE [LARGE SCALE GENOMIC DNA]</scope>
    <source>
        <strain evidence="1 2">TW1</strain>
    </source>
</reference>
<gene>
    <name evidence="1" type="ORF">bsdtw1_00395</name>
</gene>
<dbReference type="EMBL" id="BLZR01000001">
    <property type="protein sequence ID" value="GFP74347.1"/>
    <property type="molecule type" value="Genomic_DNA"/>
</dbReference>
<comment type="caution">
    <text evidence="1">The sequence shown here is derived from an EMBL/GenBank/DDBJ whole genome shotgun (WGS) entry which is preliminary data.</text>
</comment>
<evidence type="ECO:0000313" key="1">
    <source>
        <dbReference type="EMBL" id="GFP74347.1"/>
    </source>
</evidence>
<accession>A0A6V8SAR7</accession>
<protein>
    <submittedName>
        <fullName evidence="1">Uncharacterized protein</fullName>
    </submittedName>
</protein>
<dbReference type="RefSeq" id="WP_183275916.1">
    <property type="nucleotide sequence ID" value="NZ_BLZR01000001.1"/>
</dbReference>
<dbReference type="AlphaFoldDB" id="A0A6V8SAR7"/>